<feature type="coiled-coil region" evidence="12">
    <location>
        <begin position="130"/>
        <end position="164"/>
    </location>
</feature>
<comment type="subcellular location">
    <subcellularLocation>
        <location evidence="2">Cell membrane</location>
    </subcellularLocation>
</comment>
<dbReference type="SUPFAM" id="SSF55874">
    <property type="entry name" value="ATPase domain of HSP90 chaperone/DNA topoisomerase II/histidine kinase"/>
    <property type="match status" value="1"/>
</dbReference>
<evidence type="ECO:0000256" key="8">
    <source>
        <dbReference type="ARBA" id="ARBA00022777"/>
    </source>
</evidence>
<dbReference type="GO" id="GO:0005524">
    <property type="term" value="F:ATP binding"/>
    <property type="evidence" value="ECO:0007669"/>
    <property type="project" value="UniProtKB-KW"/>
</dbReference>
<dbReference type="CDD" id="cd16922">
    <property type="entry name" value="HATPase_EvgS-ArcB-TorS-like"/>
    <property type="match status" value="1"/>
</dbReference>
<dbReference type="RefSeq" id="WP_194029844.1">
    <property type="nucleotide sequence ID" value="NZ_JADEWZ010000017.1"/>
</dbReference>
<dbReference type="EMBL" id="JADEWZ010000017">
    <property type="protein sequence ID" value="MBE9116751.1"/>
    <property type="molecule type" value="Genomic_DNA"/>
</dbReference>
<keyword evidence="10" id="KW-0902">Two-component regulatory system</keyword>
<dbReference type="CDD" id="cd00082">
    <property type="entry name" value="HisKA"/>
    <property type="match status" value="1"/>
</dbReference>
<dbReference type="FunFam" id="3.30.565.10:FF:000023">
    <property type="entry name" value="PAS domain-containing sensor histidine kinase"/>
    <property type="match status" value="1"/>
</dbReference>
<dbReference type="PRINTS" id="PR00344">
    <property type="entry name" value="BCTRLSENSOR"/>
</dbReference>
<dbReference type="InterPro" id="IPR050736">
    <property type="entry name" value="Sensor_HK_Regulatory"/>
</dbReference>
<dbReference type="Pfam" id="PF00512">
    <property type="entry name" value="HisKA"/>
    <property type="match status" value="1"/>
</dbReference>
<dbReference type="Gene3D" id="3.30.565.10">
    <property type="entry name" value="Histidine kinase-like ATPase, C-terminal domain"/>
    <property type="match status" value="1"/>
</dbReference>
<keyword evidence="15" id="KW-1185">Reference proteome</keyword>
<dbReference type="InterPro" id="IPR036890">
    <property type="entry name" value="HATPase_C_sf"/>
</dbReference>
<dbReference type="EC" id="2.7.13.3" evidence="3"/>
<dbReference type="InterPro" id="IPR004358">
    <property type="entry name" value="Sig_transdc_His_kin-like_C"/>
</dbReference>
<evidence type="ECO:0000256" key="6">
    <source>
        <dbReference type="ARBA" id="ARBA00022679"/>
    </source>
</evidence>
<evidence type="ECO:0000256" key="9">
    <source>
        <dbReference type="ARBA" id="ARBA00022840"/>
    </source>
</evidence>
<dbReference type="Pfam" id="PF14361">
    <property type="entry name" value="RsbRD_N"/>
    <property type="match status" value="1"/>
</dbReference>
<organism evidence="14 15">
    <name type="scientific">Lusitaniella coriacea LEGE 07157</name>
    <dbReference type="NCBI Taxonomy" id="945747"/>
    <lineage>
        <taxon>Bacteria</taxon>
        <taxon>Bacillati</taxon>
        <taxon>Cyanobacteriota</taxon>
        <taxon>Cyanophyceae</taxon>
        <taxon>Spirulinales</taxon>
        <taxon>Lusitaniellaceae</taxon>
        <taxon>Lusitaniella</taxon>
    </lineage>
</organism>
<evidence type="ECO:0000256" key="12">
    <source>
        <dbReference type="SAM" id="Coils"/>
    </source>
</evidence>
<accession>A0A8J7DWZ2</accession>
<dbReference type="AlphaFoldDB" id="A0A8J7DWZ2"/>
<dbReference type="Proteomes" id="UP000654482">
    <property type="component" value="Unassembled WGS sequence"/>
</dbReference>
<proteinExistence type="predicted"/>
<dbReference type="InterPro" id="IPR025751">
    <property type="entry name" value="RsbRD_N_dom"/>
</dbReference>
<evidence type="ECO:0000259" key="13">
    <source>
        <dbReference type="PROSITE" id="PS50109"/>
    </source>
</evidence>
<evidence type="ECO:0000256" key="11">
    <source>
        <dbReference type="ARBA" id="ARBA00023136"/>
    </source>
</evidence>
<name>A0A8J7DWZ2_9CYAN</name>
<dbReference type="SUPFAM" id="SSF47384">
    <property type="entry name" value="Homodimeric domain of signal transducing histidine kinase"/>
    <property type="match status" value="1"/>
</dbReference>
<gene>
    <name evidence="14" type="ORF">IQ249_12660</name>
</gene>
<dbReference type="PROSITE" id="PS50109">
    <property type="entry name" value="HIS_KIN"/>
    <property type="match status" value="1"/>
</dbReference>
<keyword evidence="12" id="KW-0175">Coiled coil</keyword>
<dbReference type="InterPro" id="IPR005467">
    <property type="entry name" value="His_kinase_dom"/>
</dbReference>
<evidence type="ECO:0000256" key="2">
    <source>
        <dbReference type="ARBA" id="ARBA00004236"/>
    </source>
</evidence>
<dbReference type="SMART" id="SM00388">
    <property type="entry name" value="HisKA"/>
    <property type="match status" value="1"/>
</dbReference>
<comment type="caution">
    <text evidence="14">The sequence shown here is derived from an EMBL/GenBank/DDBJ whole genome shotgun (WGS) entry which is preliminary data.</text>
</comment>
<dbReference type="InterPro" id="IPR036097">
    <property type="entry name" value="HisK_dim/P_sf"/>
</dbReference>
<keyword evidence="5" id="KW-0597">Phosphoprotein</keyword>
<comment type="catalytic activity">
    <reaction evidence="1">
        <text>ATP + protein L-histidine = ADP + protein N-phospho-L-histidine.</text>
        <dbReference type="EC" id="2.7.13.3"/>
    </reaction>
</comment>
<evidence type="ECO:0000256" key="7">
    <source>
        <dbReference type="ARBA" id="ARBA00022741"/>
    </source>
</evidence>
<dbReference type="Gene3D" id="1.10.287.130">
    <property type="match status" value="1"/>
</dbReference>
<keyword evidence="6" id="KW-0808">Transferase</keyword>
<protein>
    <recommendedName>
        <fullName evidence="3">histidine kinase</fullName>
        <ecNumber evidence="3">2.7.13.3</ecNumber>
    </recommendedName>
</protein>
<dbReference type="PANTHER" id="PTHR43711">
    <property type="entry name" value="TWO-COMPONENT HISTIDINE KINASE"/>
    <property type="match status" value="1"/>
</dbReference>
<reference evidence="14" key="1">
    <citation type="submission" date="2020-10" db="EMBL/GenBank/DDBJ databases">
        <authorList>
            <person name="Castelo-Branco R."/>
            <person name="Eusebio N."/>
            <person name="Adriana R."/>
            <person name="Vieira A."/>
            <person name="Brugerolle De Fraissinette N."/>
            <person name="Rezende De Castro R."/>
            <person name="Schneider M.P."/>
            <person name="Vasconcelos V."/>
            <person name="Leao P.N."/>
        </authorList>
    </citation>
    <scope>NUCLEOTIDE SEQUENCE</scope>
    <source>
        <strain evidence="14">LEGE 07157</strain>
    </source>
</reference>
<keyword evidence="9" id="KW-0067">ATP-binding</keyword>
<evidence type="ECO:0000256" key="3">
    <source>
        <dbReference type="ARBA" id="ARBA00012438"/>
    </source>
</evidence>
<evidence type="ECO:0000313" key="14">
    <source>
        <dbReference type="EMBL" id="MBE9116751.1"/>
    </source>
</evidence>
<dbReference type="SMART" id="SM00387">
    <property type="entry name" value="HATPase_c"/>
    <property type="match status" value="1"/>
</dbReference>
<feature type="domain" description="Histidine kinase" evidence="13">
    <location>
        <begin position="171"/>
        <end position="392"/>
    </location>
</feature>
<dbReference type="GO" id="GO:0000155">
    <property type="term" value="F:phosphorelay sensor kinase activity"/>
    <property type="evidence" value="ECO:0007669"/>
    <property type="project" value="InterPro"/>
</dbReference>
<evidence type="ECO:0000256" key="1">
    <source>
        <dbReference type="ARBA" id="ARBA00000085"/>
    </source>
</evidence>
<sequence>MKDIGKALISRTDVIIEEWIKVVRQNEDIESAKKLAYKSVRNSLPYVLEYLASLLSEQLDDQSCKLEQKSLKHGLVRAEQGYDSMEIVREYALLRQVLFSVLEPDLLSGTATEVLKYANTINQLLDEIIAISLERYIEARLQELEKLQDQLILTNQELNRLVGMQKEELSHLAHELKNPLNSIIGFSTLLLQQQRSQTQNSSLNIQVIERMLNSGQQLLRLINNTLEISRYEAGKVELNLEPVDVRALVSNVTEIVTSSVRGKDIEVVLDCSTAPERVLTDSLRLQQILTNLTSNALRYTESGTIRIICQSRDRGQWMLAVSDTGKGISPEVQEKIFEPYFRVGSQGNYLPQSTGLGLAIVAKLVKLLGGEIQLESKLGEGSTFTVTFPLEI</sequence>
<keyword evidence="11" id="KW-0472">Membrane</keyword>
<keyword evidence="4" id="KW-1003">Cell membrane</keyword>
<dbReference type="PANTHER" id="PTHR43711:SF26">
    <property type="entry name" value="SENSOR HISTIDINE KINASE RCSC"/>
    <property type="match status" value="1"/>
</dbReference>
<evidence type="ECO:0000313" key="15">
    <source>
        <dbReference type="Proteomes" id="UP000654482"/>
    </source>
</evidence>
<evidence type="ECO:0000256" key="4">
    <source>
        <dbReference type="ARBA" id="ARBA00022475"/>
    </source>
</evidence>
<dbReference type="Pfam" id="PF02518">
    <property type="entry name" value="HATPase_c"/>
    <property type="match status" value="1"/>
</dbReference>
<keyword evidence="8 14" id="KW-0418">Kinase</keyword>
<keyword evidence="7" id="KW-0547">Nucleotide-binding</keyword>
<evidence type="ECO:0000256" key="10">
    <source>
        <dbReference type="ARBA" id="ARBA00023012"/>
    </source>
</evidence>
<dbReference type="InterPro" id="IPR003594">
    <property type="entry name" value="HATPase_dom"/>
</dbReference>
<dbReference type="GO" id="GO:0005886">
    <property type="term" value="C:plasma membrane"/>
    <property type="evidence" value="ECO:0007669"/>
    <property type="project" value="UniProtKB-SubCell"/>
</dbReference>
<evidence type="ECO:0000256" key="5">
    <source>
        <dbReference type="ARBA" id="ARBA00022553"/>
    </source>
</evidence>
<dbReference type="InterPro" id="IPR003661">
    <property type="entry name" value="HisK_dim/P_dom"/>
</dbReference>